<evidence type="ECO:0000256" key="2">
    <source>
        <dbReference type="ARBA" id="ARBA00018426"/>
    </source>
</evidence>
<dbReference type="GO" id="GO:0017178">
    <property type="term" value="F:diphthine-ammonia ligase activity"/>
    <property type="evidence" value="ECO:0007669"/>
    <property type="project" value="UniProtKB-EC"/>
</dbReference>
<dbReference type="InterPro" id="IPR030662">
    <property type="entry name" value="DPH6/MJ0570"/>
</dbReference>
<dbReference type="InterPro" id="IPR014729">
    <property type="entry name" value="Rossmann-like_a/b/a_fold"/>
</dbReference>
<organism evidence="7 8">
    <name type="scientific">Trichomonascus ciferrii</name>
    <dbReference type="NCBI Taxonomy" id="44093"/>
    <lineage>
        <taxon>Eukaryota</taxon>
        <taxon>Fungi</taxon>
        <taxon>Dikarya</taxon>
        <taxon>Ascomycota</taxon>
        <taxon>Saccharomycotina</taxon>
        <taxon>Dipodascomycetes</taxon>
        <taxon>Dipodascales</taxon>
        <taxon>Trichomonascaceae</taxon>
        <taxon>Trichomonascus</taxon>
        <taxon>Trichomonascus ciferrii complex</taxon>
    </lineage>
</organism>
<dbReference type="Pfam" id="PF01042">
    <property type="entry name" value="Ribonuc_L-PSP"/>
    <property type="match status" value="2"/>
</dbReference>
<dbReference type="Pfam" id="PF01902">
    <property type="entry name" value="Diphthami_syn_2"/>
    <property type="match status" value="1"/>
</dbReference>
<dbReference type="Gene3D" id="3.40.50.620">
    <property type="entry name" value="HUPs"/>
    <property type="match status" value="1"/>
</dbReference>
<evidence type="ECO:0000256" key="5">
    <source>
        <dbReference type="ARBA" id="ARBA00048108"/>
    </source>
</evidence>
<dbReference type="InterPro" id="IPR002761">
    <property type="entry name" value="Diphthami_syn_dom"/>
</dbReference>
<protein>
    <recommendedName>
        <fullName evidence="2">Diphthine--ammonia ligase</fullName>
        <ecNumber evidence="1">6.3.1.14</ecNumber>
    </recommendedName>
    <alternativeName>
        <fullName evidence="3">Diphthamide synthase</fullName>
    </alternativeName>
    <alternativeName>
        <fullName evidence="4">Diphthamide synthetase</fullName>
    </alternativeName>
</protein>
<evidence type="ECO:0000256" key="3">
    <source>
        <dbReference type="ARBA" id="ARBA00029814"/>
    </source>
</evidence>
<dbReference type="PANTHER" id="PTHR12196">
    <property type="entry name" value="DOMAIN OF UNKNOWN FUNCTION 71 DUF71 -CONTAINING PROTEIN"/>
    <property type="match status" value="1"/>
</dbReference>
<dbReference type="SUPFAM" id="SSF52402">
    <property type="entry name" value="Adenine nucleotide alpha hydrolases-like"/>
    <property type="match status" value="1"/>
</dbReference>
<dbReference type="NCBIfam" id="TIGR00290">
    <property type="entry name" value="MJ0570_dom"/>
    <property type="match status" value="1"/>
</dbReference>
<dbReference type="CDD" id="cd06156">
    <property type="entry name" value="eu_AANH_C_2"/>
    <property type="match status" value="1"/>
</dbReference>
<dbReference type="SUPFAM" id="SSF55298">
    <property type="entry name" value="YjgF-like"/>
    <property type="match status" value="2"/>
</dbReference>
<dbReference type="GO" id="GO:0017183">
    <property type="term" value="P:protein histidyl modification to diphthamide"/>
    <property type="evidence" value="ECO:0007669"/>
    <property type="project" value="TreeGrafter"/>
</dbReference>
<sequence>MKFVGLVSGGKDSLFNILHCVENGHELVCLANLHPPEGVADEMDSFMYQTVGYHALSMYGECLGVPLYRGAIEGSSKAIGLEYEATEKDETEDLFRLLKTVKECQPEVEGVSVGAILSNYQRTRVEDVCNRLGLTSLAFLWQRRQDELLDEIVDSGVDARIIKTAAVGLGKQHLGRSLGEARADLIKYHEMYGIHLCGEGGEYETLVVDAPIFRKRLHLDMQNSHIKDLSSEFVSYLERIKVDLHEKDTSPQSWHIPVPPLLNERFRETHDEDCPDIDYPSTGTTETSKDEKAVYIECQSSTYRTENDAIVFNNLQSPDNNNPDIEKETQRVFNLLDEELQKHNLDYASLTSITLLLKDMGDFDTVNRIYKTRFSRSLPPARLCIATRRIVGMVQLSAVASEAARTGLHVQGCSYWAPSNIGPYSQAIFTNDVYYFSGQIGLIPATLQLHTSLKTQSILALQNLVNVAVAQSADINAVFCFITDRNLYKPIQQIWKSVAQALDPVETLVKARNNLVVAVVDNLPKNAAVEWAALGSTSTSCAEFFVTSTLPKSHLQSIVFTTTRTSTPGHVIPVNAVYDANSSQISLAAVVM</sequence>
<dbReference type="PANTHER" id="PTHR12196:SF2">
    <property type="entry name" value="DIPHTHINE--AMMONIA LIGASE"/>
    <property type="match status" value="1"/>
</dbReference>
<accession>A0A642VBB1</accession>
<feature type="domain" description="Diphthamide synthase" evidence="6">
    <location>
        <begin position="1"/>
        <end position="224"/>
    </location>
</feature>
<evidence type="ECO:0000313" key="8">
    <source>
        <dbReference type="Proteomes" id="UP000761534"/>
    </source>
</evidence>
<dbReference type="OrthoDB" id="686384at2759"/>
<dbReference type="Gene3D" id="3.90.1490.10">
    <property type="entry name" value="putative n-type atp pyrophosphatase, domain 2"/>
    <property type="match status" value="1"/>
</dbReference>
<dbReference type="CDD" id="cd01994">
    <property type="entry name" value="AANH_PF0828-like"/>
    <property type="match status" value="1"/>
</dbReference>
<dbReference type="VEuPathDB" id="FungiDB:TRICI_000775"/>
<name>A0A642VBB1_9ASCO</name>
<dbReference type="EC" id="6.3.1.14" evidence="1"/>
<dbReference type="InterPro" id="IPR006175">
    <property type="entry name" value="YjgF/YER057c/UK114"/>
</dbReference>
<reference evidence="7" key="1">
    <citation type="journal article" date="2019" name="G3 (Bethesda)">
        <title>Genome Assemblies of Two Rare Opportunistic Yeast Pathogens: Diutina rugosa (syn. Candida rugosa) and Trichomonascus ciferrii (syn. Candida ciferrii).</title>
        <authorList>
            <person name="Mixao V."/>
            <person name="Saus E."/>
            <person name="Hansen A.P."/>
            <person name="Lass-Florl C."/>
            <person name="Gabaldon T."/>
        </authorList>
    </citation>
    <scope>NUCLEOTIDE SEQUENCE</scope>
    <source>
        <strain evidence="7">CBS 4856</strain>
    </source>
</reference>
<dbReference type="AlphaFoldDB" id="A0A642VBB1"/>
<dbReference type="Proteomes" id="UP000761534">
    <property type="component" value="Unassembled WGS sequence"/>
</dbReference>
<comment type="caution">
    <text evidence="7">The sequence shown here is derived from an EMBL/GenBank/DDBJ whole genome shotgun (WGS) entry which is preliminary data.</text>
</comment>
<gene>
    <name evidence="7" type="ORF">TRICI_000775</name>
</gene>
<proteinExistence type="predicted"/>
<evidence type="ECO:0000313" key="7">
    <source>
        <dbReference type="EMBL" id="KAA8917103.1"/>
    </source>
</evidence>
<evidence type="ECO:0000256" key="1">
    <source>
        <dbReference type="ARBA" id="ARBA00012089"/>
    </source>
</evidence>
<dbReference type="InterPro" id="IPR035959">
    <property type="entry name" value="RutC-like_sf"/>
</dbReference>
<dbReference type="Gene3D" id="3.30.1330.40">
    <property type="entry name" value="RutC-like"/>
    <property type="match status" value="2"/>
</dbReference>
<dbReference type="FunFam" id="3.40.50.620:FF:000145">
    <property type="entry name" value="ATP-binding domain containing protein"/>
    <property type="match status" value="1"/>
</dbReference>
<keyword evidence="8" id="KW-1185">Reference proteome</keyword>
<evidence type="ECO:0000259" key="6">
    <source>
        <dbReference type="Pfam" id="PF01902"/>
    </source>
</evidence>
<comment type="catalytic activity">
    <reaction evidence="5">
        <text>diphthine-[translation elongation factor 2] + NH4(+) + ATP = diphthamide-[translation elongation factor 2] + AMP + diphosphate + H(+)</text>
        <dbReference type="Rhea" id="RHEA:19753"/>
        <dbReference type="Rhea" id="RHEA-COMP:10172"/>
        <dbReference type="Rhea" id="RHEA-COMP:10174"/>
        <dbReference type="ChEBI" id="CHEBI:15378"/>
        <dbReference type="ChEBI" id="CHEBI:16692"/>
        <dbReference type="ChEBI" id="CHEBI:28938"/>
        <dbReference type="ChEBI" id="CHEBI:30616"/>
        <dbReference type="ChEBI" id="CHEBI:33019"/>
        <dbReference type="ChEBI" id="CHEBI:82696"/>
        <dbReference type="ChEBI" id="CHEBI:456215"/>
        <dbReference type="EC" id="6.3.1.14"/>
    </reaction>
</comment>
<evidence type="ECO:0000256" key="4">
    <source>
        <dbReference type="ARBA" id="ARBA00031552"/>
    </source>
</evidence>
<dbReference type="EMBL" id="SWFS01000066">
    <property type="protein sequence ID" value="KAA8917103.1"/>
    <property type="molecule type" value="Genomic_DNA"/>
</dbReference>